<dbReference type="FunFam" id="3.40.50.720:FF:000084">
    <property type="entry name" value="Short-chain dehydrogenase reductase"/>
    <property type="match status" value="1"/>
</dbReference>
<evidence type="ECO:0000313" key="4">
    <source>
        <dbReference type="RefSeq" id="XP_016443572.1"/>
    </source>
</evidence>
<dbReference type="PANTHER" id="PTHR42898">
    <property type="entry name" value="TROPINONE REDUCTASE"/>
    <property type="match status" value="1"/>
</dbReference>
<keyword evidence="3" id="KW-1185">Reference proteome</keyword>
<dbReference type="OrthoDB" id="417891at2759"/>
<keyword evidence="2" id="KW-0560">Oxidoreductase</keyword>
<dbReference type="GO" id="GO:0016616">
    <property type="term" value="F:oxidoreductase activity, acting on the CH-OH group of donors, NAD or NADP as acceptor"/>
    <property type="evidence" value="ECO:0007669"/>
    <property type="project" value="UniProtKB-ARBA"/>
</dbReference>
<sequence length="275" mass="29994">MEDSKANKNDNNGEEEGRWSLKGKTALVTGGSKGIGYAIVEELAGLGARVYTCSRNEKELQECLEIWRNKGFKVEGSVCDLLLCTERENLMQAVGDVFNGKLNILVNNAGVVIHKETKDFTAEDYNIVMGTNFEAGFHLSQLAYPLLKASENGNVIFLSSIAGFSALPSLSLYSASKGQINQTTKSLACEWAKDNIRVNSVAPGIIMTPLVETAIKRNPRQREEIDHFIVRTPMGRAGKPEEISALITFLCFPAASYITGQIIWADCGFTANGGF</sequence>
<dbReference type="PRINTS" id="PR00081">
    <property type="entry name" value="GDHRDH"/>
</dbReference>
<evidence type="ECO:0000256" key="1">
    <source>
        <dbReference type="ARBA" id="ARBA00022857"/>
    </source>
</evidence>
<reference evidence="3" key="1">
    <citation type="journal article" date="2014" name="Nat. Commun.">
        <title>The tobacco genome sequence and its comparison with those of tomato and potato.</title>
        <authorList>
            <person name="Sierro N."/>
            <person name="Battey J.N."/>
            <person name="Ouadi S."/>
            <person name="Bakaher N."/>
            <person name="Bovet L."/>
            <person name="Willig A."/>
            <person name="Goepfert S."/>
            <person name="Peitsch M.C."/>
            <person name="Ivanov N.V."/>
        </authorList>
    </citation>
    <scope>NUCLEOTIDE SEQUENCE [LARGE SCALE GENOMIC DNA]</scope>
</reference>
<proteinExistence type="predicted"/>
<dbReference type="SMR" id="A0A1S3XV52"/>
<dbReference type="CDD" id="cd05329">
    <property type="entry name" value="TR_SDR_c"/>
    <property type="match status" value="1"/>
</dbReference>
<name>A0A1S3XV52_TOBAC</name>
<gene>
    <name evidence="4" type="primary">LOC107768913</name>
</gene>
<keyword evidence="1" id="KW-0521">NADP</keyword>
<dbReference type="PANTHER" id="PTHR42898:SF91">
    <property type="entry name" value="TROPINONE REDUCTASE 1-LIKE"/>
    <property type="match status" value="1"/>
</dbReference>
<dbReference type="Gene3D" id="3.40.50.720">
    <property type="entry name" value="NAD(P)-binding Rossmann-like Domain"/>
    <property type="match status" value="1"/>
</dbReference>
<dbReference type="RefSeq" id="XP_016443572.1">
    <property type="nucleotide sequence ID" value="XM_016588086.1"/>
</dbReference>
<dbReference type="InterPro" id="IPR045000">
    <property type="entry name" value="TR"/>
</dbReference>
<dbReference type="SUPFAM" id="SSF51735">
    <property type="entry name" value="NAD(P)-binding Rossmann-fold domains"/>
    <property type="match status" value="1"/>
</dbReference>
<dbReference type="Proteomes" id="UP000790787">
    <property type="component" value="Chromosome 24"/>
</dbReference>
<dbReference type="GeneID" id="107768913"/>
<protein>
    <submittedName>
        <fullName evidence="4">Tropinone reductase 1</fullName>
    </submittedName>
</protein>
<dbReference type="Pfam" id="PF13561">
    <property type="entry name" value="adh_short_C2"/>
    <property type="match status" value="1"/>
</dbReference>
<dbReference type="InterPro" id="IPR002347">
    <property type="entry name" value="SDR_fam"/>
</dbReference>
<dbReference type="AlphaFoldDB" id="A0A1S3XV52"/>
<evidence type="ECO:0000256" key="2">
    <source>
        <dbReference type="ARBA" id="ARBA00023002"/>
    </source>
</evidence>
<dbReference type="OMA" id="LETMFFM"/>
<organism evidence="3 4">
    <name type="scientific">Nicotiana tabacum</name>
    <name type="common">Common tobacco</name>
    <dbReference type="NCBI Taxonomy" id="4097"/>
    <lineage>
        <taxon>Eukaryota</taxon>
        <taxon>Viridiplantae</taxon>
        <taxon>Streptophyta</taxon>
        <taxon>Embryophyta</taxon>
        <taxon>Tracheophyta</taxon>
        <taxon>Spermatophyta</taxon>
        <taxon>Magnoliopsida</taxon>
        <taxon>eudicotyledons</taxon>
        <taxon>Gunneridae</taxon>
        <taxon>Pentapetalae</taxon>
        <taxon>asterids</taxon>
        <taxon>lamiids</taxon>
        <taxon>Solanales</taxon>
        <taxon>Solanaceae</taxon>
        <taxon>Nicotianoideae</taxon>
        <taxon>Nicotianeae</taxon>
        <taxon>Nicotiana</taxon>
    </lineage>
</organism>
<evidence type="ECO:0000313" key="3">
    <source>
        <dbReference type="Proteomes" id="UP000790787"/>
    </source>
</evidence>
<dbReference type="RefSeq" id="XP_016443572.1">
    <property type="nucleotide sequence ID" value="XM_016588086.2"/>
</dbReference>
<dbReference type="InterPro" id="IPR036291">
    <property type="entry name" value="NAD(P)-bd_dom_sf"/>
</dbReference>
<dbReference type="KEGG" id="nta:107768913"/>
<accession>A0A1S3XV52</accession>
<reference evidence="4" key="2">
    <citation type="submission" date="2025-08" db="UniProtKB">
        <authorList>
            <consortium name="RefSeq"/>
        </authorList>
    </citation>
    <scope>IDENTIFICATION</scope>
    <source>
        <tissue evidence="4">Leaf</tissue>
    </source>
</reference>
<dbReference type="PRINTS" id="PR00080">
    <property type="entry name" value="SDRFAMILY"/>
</dbReference>
<dbReference type="STRING" id="4097.A0A1S3XV52"/>
<dbReference type="PaxDb" id="4097-A0A1S3XV52"/>